<dbReference type="GO" id="GO:0016020">
    <property type="term" value="C:membrane"/>
    <property type="evidence" value="ECO:0007669"/>
    <property type="project" value="UniProtKB-SubCell"/>
</dbReference>
<keyword evidence="2 5" id="KW-0812">Transmembrane</keyword>
<proteinExistence type="predicted"/>
<dbReference type="AlphaFoldDB" id="A0A1M4VJI1"/>
<feature type="transmembrane region" description="Helical" evidence="5">
    <location>
        <begin position="66"/>
        <end position="83"/>
    </location>
</feature>
<evidence type="ECO:0000256" key="2">
    <source>
        <dbReference type="ARBA" id="ARBA00022692"/>
    </source>
</evidence>
<protein>
    <submittedName>
        <fullName evidence="6">Membrane protein required for colicin V production</fullName>
    </submittedName>
</protein>
<evidence type="ECO:0000256" key="5">
    <source>
        <dbReference type="SAM" id="Phobius"/>
    </source>
</evidence>
<dbReference type="PANTHER" id="PTHR37306:SF1">
    <property type="entry name" value="COLICIN V PRODUCTION PROTEIN"/>
    <property type="match status" value="1"/>
</dbReference>
<dbReference type="PANTHER" id="PTHR37306">
    <property type="entry name" value="COLICIN V PRODUCTION PROTEIN"/>
    <property type="match status" value="1"/>
</dbReference>
<dbReference type="InterPro" id="IPR003825">
    <property type="entry name" value="Colicin-V_CvpA"/>
</dbReference>
<accession>A0A1M4VJI1</accession>
<name>A0A1M4VJI1_9FLAO</name>
<reference evidence="6 7" key="1">
    <citation type="submission" date="2016-11" db="EMBL/GenBank/DDBJ databases">
        <authorList>
            <person name="Jaros S."/>
            <person name="Januszkiewicz K."/>
            <person name="Wedrychowicz H."/>
        </authorList>
    </citation>
    <scope>NUCLEOTIDE SEQUENCE [LARGE SCALE GENOMIC DNA]</scope>
    <source>
        <strain evidence="6 7">DSM 25661</strain>
    </source>
</reference>
<evidence type="ECO:0000313" key="7">
    <source>
        <dbReference type="Proteomes" id="UP000184462"/>
    </source>
</evidence>
<comment type="subcellular location">
    <subcellularLocation>
        <location evidence="1">Membrane</location>
        <topology evidence="1">Multi-pass membrane protein</topology>
    </subcellularLocation>
</comment>
<evidence type="ECO:0000256" key="4">
    <source>
        <dbReference type="ARBA" id="ARBA00023136"/>
    </source>
</evidence>
<dbReference type="RefSeq" id="WP_073192795.1">
    <property type="nucleotide sequence ID" value="NZ_FQTW01000004.1"/>
</dbReference>
<dbReference type="GO" id="GO:0009403">
    <property type="term" value="P:toxin biosynthetic process"/>
    <property type="evidence" value="ECO:0007669"/>
    <property type="project" value="InterPro"/>
</dbReference>
<feature type="transmembrane region" description="Helical" evidence="5">
    <location>
        <begin position="103"/>
        <end position="123"/>
    </location>
</feature>
<organism evidence="6 7">
    <name type="scientific">Psychroflexus salarius</name>
    <dbReference type="NCBI Taxonomy" id="1155689"/>
    <lineage>
        <taxon>Bacteria</taxon>
        <taxon>Pseudomonadati</taxon>
        <taxon>Bacteroidota</taxon>
        <taxon>Flavobacteriia</taxon>
        <taxon>Flavobacteriales</taxon>
        <taxon>Flavobacteriaceae</taxon>
        <taxon>Psychroflexus</taxon>
    </lineage>
</organism>
<evidence type="ECO:0000256" key="3">
    <source>
        <dbReference type="ARBA" id="ARBA00022989"/>
    </source>
</evidence>
<keyword evidence="3 5" id="KW-1133">Transmembrane helix</keyword>
<gene>
    <name evidence="6" type="ORF">SAMN05444278_10486</name>
</gene>
<evidence type="ECO:0000256" key="1">
    <source>
        <dbReference type="ARBA" id="ARBA00004141"/>
    </source>
</evidence>
<sequence>MNIFDIIIALLALFVVYKGFKRGLVLELTGLLALFLALFLAYNFYDLVSDDYLSTYVDWSSELLDLSSFILVFVVVAIIINLIGRLVTKLLDIAALSLFNRLLGGLFGLLKLGLFLLFLNVVIDYGMRLLDRKDLPEFLETSIVYLVSRDIYKSIMPQIFQLLA</sequence>
<dbReference type="EMBL" id="FQTW01000004">
    <property type="protein sequence ID" value="SHE69002.1"/>
    <property type="molecule type" value="Genomic_DNA"/>
</dbReference>
<evidence type="ECO:0000313" key="6">
    <source>
        <dbReference type="EMBL" id="SHE69002.1"/>
    </source>
</evidence>
<dbReference type="STRING" id="1155689.SAMN05444278_10486"/>
<dbReference type="Pfam" id="PF02674">
    <property type="entry name" value="Colicin_V"/>
    <property type="match status" value="1"/>
</dbReference>
<keyword evidence="4 5" id="KW-0472">Membrane</keyword>
<dbReference type="Proteomes" id="UP000184462">
    <property type="component" value="Unassembled WGS sequence"/>
</dbReference>
<feature type="transmembrane region" description="Helical" evidence="5">
    <location>
        <begin position="28"/>
        <end position="45"/>
    </location>
</feature>
<keyword evidence="7" id="KW-1185">Reference proteome</keyword>